<dbReference type="OrthoDB" id="9797852at2"/>
<dbReference type="CDD" id="cd06261">
    <property type="entry name" value="TM_PBP2"/>
    <property type="match status" value="1"/>
</dbReference>
<dbReference type="GO" id="GO:0055085">
    <property type="term" value="P:transmembrane transport"/>
    <property type="evidence" value="ECO:0007669"/>
    <property type="project" value="InterPro"/>
</dbReference>
<feature type="transmembrane region" description="Helical" evidence="7">
    <location>
        <begin position="189"/>
        <end position="214"/>
    </location>
</feature>
<keyword evidence="3" id="KW-1003">Cell membrane</keyword>
<reference evidence="9 10" key="1">
    <citation type="submission" date="2011-11" db="EMBL/GenBank/DDBJ databases">
        <title>The Noncontiguous Finished genome of Desulfosporosinus youngiae DSM 17734.</title>
        <authorList>
            <consortium name="US DOE Joint Genome Institute (JGI-PGF)"/>
            <person name="Lucas S."/>
            <person name="Han J."/>
            <person name="Lapidus A."/>
            <person name="Cheng J.-F."/>
            <person name="Goodwin L."/>
            <person name="Pitluck S."/>
            <person name="Peters L."/>
            <person name="Ovchinnikova G."/>
            <person name="Lu M."/>
            <person name="Land M.L."/>
            <person name="Hauser L."/>
            <person name="Pester M."/>
            <person name="Spring S."/>
            <person name="Ollivier B."/>
            <person name="Rattei T."/>
            <person name="Klenk H.-P."/>
            <person name="Wagner M."/>
            <person name="Loy A."/>
            <person name="Woyke T.J."/>
        </authorList>
    </citation>
    <scope>NUCLEOTIDE SEQUENCE [LARGE SCALE GENOMIC DNA]</scope>
    <source>
        <strain evidence="9 10">DSM 17734</strain>
    </source>
</reference>
<dbReference type="Gene3D" id="1.10.3720.10">
    <property type="entry name" value="MetI-like"/>
    <property type="match status" value="1"/>
</dbReference>
<evidence type="ECO:0000313" key="9">
    <source>
        <dbReference type="EMBL" id="EHQ91058.1"/>
    </source>
</evidence>
<evidence type="ECO:0000256" key="5">
    <source>
        <dbReference type="ARBA" id="ARBA00022989"/>
    </source>
</evidence>
<keyword evidence="5 7" id="KW-1133">Transmembrane helix</keyword>
<dbReference type="eggNOG" id="COG1173">
    <property type="taxonomic scope" value="Bacteria"/>
</dbReference>
<dbReference type="AlphaFoldDB" id="H5Y648"/>
<dbReference type="InterPro" id="IPR053385">
    <property type="entry name" value="ABC_transport_permease"/>
</dbReference>
<dbReference type="Pfam" id="PF00528">
    <property type="entry name" value="BPD_transp_1"/>
    <property type="match status" value="1"/>
</dbReference>
<dbReference type="NCBIfam" id="NF045474">
    <property type="entry name" value="Opp2C"/>
    <property type="match status" value="1"/>
</dbReference>
<feature type="transmembrane region" description="Helical" evidence="7">
    <location>
        <begin position="72"/>
        <end position="96"/>
    </location>
</feature>
<evidence type="ECO:0000256" key="3">
    <source>
        <dbReference type="ARBA" id="ARBA00022475"/>
    </source>
</evidence>
<dbReference type="PROSITE" id="PS50928">
    <property type="entry name" value="ABC_TM1"/>
    <property type="match status" value="1"/>
</dbReference>
<evidence type="ECO:0000313" key="10">
    <source>
        <dbReference type="Proteomes" id="UP000005104"/>
    </source>
</evidence>
<dbReference type="STRING" id="768710.DesyoDRAFT_4092"/>
<comment type="similarity">
    <text evidence="7">Belongs to the binding-protein-dependent transport system permease family.</text>
</comment>
<evidence type="ECO:0000256" key="2">
    <source>
        <dbReference type="ARBA" id="ARBA00022448"/>
    </source>
</evidence>
<dbReference type="GO" id="GO:0005886">
    <property type="term" value="C:plasma membrane"/>
    <property type="evidence" value="ECO:0007669"/>
    <property type="project" value="UniProtKB-SubCell"/>
</dbReference>
<organism evidence="9 10">
    <name type="scientific">Desulfosporosinus youngiae DSM 17734</name>
    <dbReference type="NCBI Taxonomy" id="768710"/>
    <lineage>
        <taxon>Bacteria</taxon>
        <taxon>Bacillati</taxon>
        <taxon>Bacillota</taxon>
        <taxon>Clostridia</taxon>
        <taxon>Eubacteriales</taxon>
        <taxon>Desulfitobacteriaceae</taxon>
        <taxon>Desulfosporosinus</taxon>
    </lineage>
</organism>
<dbReference type="InterPro" id="IPR050366">
    <property type="entry name" value="BP-dependent_transpt_permease"/>
</dbReference>
<evidence type="ECO:0000256" key="6">
    <source>
        <dbReference type="ARBA" id="ARBA00023136"/>
    </source>
</evidence>
<evidence type="ECO:0000256" key="1">
    <source>
        <dbReference type="ARBA" id="ARBA00004651"/>
    </source>
</evidence>
<dbReference type="HOGENOM" id="CLU_028518_1_1_9"/>
<evidence type="ECO:0000259" key="8">
    <source>
        <dbReference type="PROSITE" id="PS50928"/>
    </source>
</evidence>
<keyword evidence="4 7" id="KW-0812">Transmembrane</keyword>
<dbReference type="PANTHER" id="PTHR43386:SF25">
    <property type="entry name" value="PEPTIDE ABC TRANSPORTER PERMEASE PROTEIN"/>
    <property type="match status" value="1"/>
</dbReference>
<keyword evidence="10" id="KW-1185">Reference proteome</keyword>
<keyword evidence="2 7" id="KW-0813">Transport</keyword>
<keyword evidence="6 7" id="KW-0472">Membrane</keyword>
<dbReference type="SUPFAM" id="SSF161098">
    <property type="entry name" value="MetI-like"/>
    <property type="match status" value="1"/>
</dbReference>
<proteinExistence type="inferred from homology"/>
<gene>
    <name evidence="9" type="ORF">DesyoDRAFT_4092</name>
</gene>
<dbReference type="RefSeq" id="WP_007785775.1">
    <property type="nucleotide sequence ID" value="NZ_CM001441.1"/>
</dbReference>
<dbReference type="EMBL" id="CM001441">
    <property type="protein sequence ID" value="EHQ91058.1"/>
    <property type="molecule type" value="Genomic_DNA"/>
</dbReference>
<accession>H5Y648</accession>
<protein>
    <submittedName>
        <fullName evidence="9">ABC-type dipeptide/oligopeptide/nickel transport system, permease component</fullName>
    </submittedName>
</protein>
<dbReference type="Proteomes" id="UP000005104">
    <property type="component" value="Chromosome"/>
</dbReference>
<feature type="domain" description="ABC transmembrane type-1" evidence="8">
    <location>
        <begin position="72"/>
        <end position="257"/>
    </location>
</feature>
<dbReference type="PANTHER" id="PTHR43386">
    <property type="entry name" value="OLIGOPEPTIDE TRANSPORT SYSTEM PERMEASE PROTEIN APPC"/>
    <property type="match status" value="1"/>
</dbReference>
<name>H5Y648_9FIRM</name>
<evidence type="ECO:0000256" key="7">
    <source>
        <dbReference type="RuleBase" id="RU363032"/>
    </source>
</evidence>
<comment type="subcellular location">
    <subcellularLocation>
        <location evidence="1 7">Cell membrane</location>
        <topology evidence="1 7">Multi-pass membrane protein</topology>
    </subcellularLocation>
</comment>
<dbReference type="InterPro" id="IPR000515">
    <property type="entry name" value="MetI-like"/>
</dbReference>
<sequence length="270" mass="29028">MTKGNLKLMLILGLLGIVLLAALGGDHLTVNDPYRTDLAQSLIPPSPQFPFGTDNLGRCVYSRVMEGASASIFSALIVVGAVFVLGSLLGILAGYLGGWWDSAIMKITTIFQAFPSFILAVAIAGMLGPGIRNAILSLAAMYWTTYARLARSLVLKLKDETYIQAARMCGAQKRHIILKYILPNTLPPLINTAVLDIGNVILSMAGLSFLGLGAQPPLAEWGIMISNARSYLQTAPWCMAFPSMALFIVVVLFNLLGDSIRDRLDARGGR</sequence>
<evidence type="ECO:0000256" key="4">
    <source>
        <dbReference type="ARBA" id="ARBA00022692"/>
    </source>
</evidence>
<dbReference type="InterPro" id="IPR035906">
    <property type="entry name" value="MetI-like_sf"/>
</dbReference>
<feature type="transmembrane region" description="Helical" evidence="7">
    <location>
        <begin position="103"/>
        <end position="124"/>
    </location>
</feature>
<feature type="transmembrane region" description="Helical" evidence="7">
    <location>
        <begin position="234"/>
        <end position="257"/>
    </location>
</feature>